<dbReference type="AlphaFoldDB" id="A0A396J8C8"/>
<reference evidence="2" key="1">
    <citation type="journal article" date="2018" name="Nat. Plants">
        <title>Whole-genome landscape of Medicago truncatula symbiotic genes.</title>
        <authorList>
            <person name="Pecrix Y."/>
            <person name="Gamas P."/>
            <person name="Carrere S."/>
        </authorList>
    </citation>
    <scope>NUCLEOTIDE SEQUENCE</scope>
    <source>
        <tissue evidence="2">Leaves</tissue>
    </source>
</reference>
<sequence>MHKKFDEMYENDVDKMHHHKDYENEPFFLLLYEILFLIFFLTLLYVYYVYVYVGDYDEPFSYI</sequence>
<dbReference type="Proteomes" id="UP000265566">
    <property type="component" value="Chromosome 2"/>
</dbReference>
<proteinExistence type="predicted"/>
<gene>
    <name evidence="2" type="ORF">MtrunA17_Chr2g0309571</name>
</gene>
<keyword evidence="1" id="KW-0812">Transmembrane</keyword>
<evidence type="ECO:0008006" key="3">
    <source>
        <dbReference type="Google" id="ProtNLM"/>
    </source>
</evidence>
<accession>A0A396J8C8</accession>
<protein>
    <recommendedName>
        <fullName evidence="3">Transmembrane protein</fullName>
    </recommendedName>
</protein>
<evidence type="ECO:0000256" key="1">
    <source>
        <dbReference type="SAM" id="Phobius"/>
    </source>
</evidence>
<evidence type="ECO:0000313" key="2">
    <source>
        <dbReference type="EMBL" id="RHN74370.1"/>
    </source>
</evidence>
<keyword evidence="1" id="KW-1133">Transmembrane helix</keyword>
<feature type="transmembrane region" description="Helical" evidence="1">
    <location>
        <begin position="27"/>
        <end position="50"/>
    </location>
</feature>
<keyword evidence="1" id="KW-0472">Membrane</keyword>
<dbReference type="EMBL" id="PSQE01000002">
    <property type="protein sequence ID" value="RHN74370.1"/>
    <property type="molecule type" value="Genomic_DNA"/>
</dbReference>
<comment type="caution">
    <text evidence="2">The sequence shown here is derived from an EMBL/GenBank/DDBJ whole genome shotgun (WGS) entry which is preliminary data.</text>
</comment>
<dbReference type="Gramene" id="rna10421">
    <property type="protein sequence ID" value="RHN74370.1"/>
    <property type="gene ID" value="gene10421"/>
</dbReference>
<organism evidence="2">
    <name type="scientific">Medicago truncatula</name>
    <name type="common">Barrel medic</name>
    <name type="synonym">Medicago tribuloides</name>
    <dbReference type="NCBI Taxonomy" id="3880"/>
    <lineage>
        <taxon>Eukaryota</taxon>
        <taxon>Viridiplantae</taxon>
        <taxon>Streptophyta</taxon>
        <taxon>Embryophyta</taxon>
        <taxon>Tracheophyta</taxon>
        <taxon>Spermatophyta</taxon>
        <taxon>Magnoliopsida</taxon>
        <taxon>eudicotyledons</taxon>
        <taxon>Gunneridae</taxon>
        <taxon>Pentapetalae</taxon>
        <taxon>rosids</taxon>
        <taxon>fabids</taxon>
        <taxon>Fabales</taxon>
        <taxon>Fabaceae</taxon>
        <taxon>Papilionoideae</taxon>
        <taxon>50 kb inversion clade</taxon>
        <taxon>NPAAA clade</taxon>
        <taxon>Hologalegina</taxon>
        <taxon>IRL clade</taxon>
        <taxon>Trifolieae</taxon>
        <taxon>Medicago</taxon>
    </lineage>
</organism>
<name>A0A396J8C8_MEDTR</name>